<name>A0A0P1EJM4_9RHOB</name>
<gene>
    <name evidence="1" type="ORF">RUM4293_01487</name>
</gene>
<organism evidence="1 2">
    <name type="scientific">Ruegeria atlantica</name>
    <dbReference type="NCBI Taxonomy" id="81569"/>
    <lineage>
        <taxon>Bacteria</taxon>
        <taxon>Pseudomonadati</taxon>
        <taxon>Pseudomonadota</taxon>
        <taxon>Alphaproteobacteria</taxon>
        <taxon>Rhodobacterales</taxon>
        <taxon>Roseobacteraceae</taxon>
        <taxon>Ruegeria</taxon>
    </lineage>
</organism>
<accession>A0A0P1EJM4</accession>
<dbReference type="AlphaFoldDB" id="A0A0P1EJM4"/>
<keyword evidence="2" id="KW-1185">Reference proteome</keyword>
<sequence length="61" mass="6886">MFAATASGSFVRKADMHRDFGNVCLEPNADVPKTLERGRANVLRILKFRKSICDDFDWNPG</sequence>
<dbReference type="Proteomes" id="UP000050786">
    <property type="component" value="Unassembled WGS sequence"/>
</dbReference>
<evidence type="ECO:0000313" key="1">
    <source>
        <dbReference type="EMBL" id="CUH42599.1"/>
    </source>
</evidence>
<evidence type="ECO:0000313" key="2">
    <source>
        <dbReference type="Proteomes" id="UP000050786"/>
    </source>
</evidence>
<protein>
    <submittedName>
        <fullName evidence="1">Uncharacterized protein</fullName>
    </submittedName>
</protein>
<reference evidence="2" key="1">
    <citation type="submission" date="2015-09" db="EMBL/GenBank/DDBJ databases">
        <authorList>
            <person name="Rodrigo-Torres L."/>
            <person name="Arahal D.R."/>
        </authorList>
    </citation>
    <scope>NUCLEOTIDE SEQUENCE [LARGE SCALE GENOMIC DNA]</scope>
    <source>
        <strain evidence="2">CECT 4293</strain>
    </source>
</reference>
<dbReference type="EMBL" id="CYPS01000023">
    <property type="protein sequence ID" value="CUH42599.1"/>
    <property type="molecule type" value="Genomic_DNA"/>
</dbReference>
<proteinExistence type="predicted"/>